<dbReference type="PANTHER" id="PTHR15722">
    <property type="entry name" value="IFT140/172-RELATED"/>
    <property type="match status" value="1"/>
</dbReference>
<dbReference type="SUPFAM" id="SSF48452">
    <property type="entry name" value="TPR-like"/>
    <property type="match status" value="3"/>
</dbReference>
<evidence type="ECO:0000259" key="10">
    <source>
        <dbReference type="Pfam" id="PF23387"/>
    </source>
</evidence>
<dbReference type="Pfam" id="PF24762">
    <property type="entry name" value="TPR_IF140-IFT172"/>
    <property type="match status" value="1"/>
</dbReference>
<evidence type="ECO:0000256" key="5">
    <source>
        <dbReference type="ARBA" id="ARBA00022803"/>
    </source>
</evidence>
<dbReference type="FunFam" id="1.25.40.470:FF:000008">
    <property type="entry name" value="Intraflagellar transport protein 172 homolog"/>
    <property type="match status" value="1"/>
</dbReference>
<accession>A0A6A4WZE9</accession>
<dbReference type="Gene3D" id="2.130.10.10">
    <property type="entry name" value="YVTN repeat-like/Quinoprotein amine dehydrogenase"/>
    <property type="match status" value="1"/>
</dbReference>
<evidence type="ECO:0000313" key="12">
    <source>
        <dbReference type="EMBL" id="KAF0312355.1"/>
    </source>
</evidence>
<feature type="domain" description="IFT80/172/WDR35 TPR" evidence="10">
    <location>
        <begin position="448"/>
        <end position="581"/>
    </location>
</feature>
<dbReference type="Proteomes" id="UP000440578">
    <property type="component" value="Unassembled WGS sequence"/>
</dbReference>
<evidence type="ECO:0000256" key="2">
    <source>
        <dbReference type="ARBA" id="ARBA00022473"/>
    </source>
</evidence>
<dbReference type="GO" id="GO:0030992">
    <property type="term" value="C:intraciliary transport particle B"/>
    <property type="evidence" value="ECO:0007669"/>
    <property type="project" value="TreeGrafter"/>
</dbReference>
<dbReference type="InterPro" id="IPR056157">
    <property type="entry name" value="TPR_IFT80_172_dom"/>
</dbReference>
<keyword evidence="12" id="KW-0282">Flagellum</keyword>
<dbReference type="GO" id="GO:0042073">
    <property type="term" value="P:intraciliary transport"/>
    <property type="evidence" value="ECO:0007669"/>
    <property type="project" value="TreeGrafter"/>
</dbReference>
<dbReference type="InterPro" id="IPR056168">
    <property type="entry name" value="TPR_IF140/IFT172/WDR19"/>
</dbReference>
<name>A0A6A4WZE9_AMPAM</name>
<dbReference type="Pfam" id="PF23387">
    <property type="entry name" value="TPR_IFT80_172"/>
    <property type="match status" value="1"/>
</dbReference>
<protein>
    <recommendedName>
        <fullName evidence="9">Intraflagellar transport protein 172 homolog</fullName>
    </recommendedName>
</protein>
<evidence type="ECO:0000259" key="11">
    <source>
        <dbReference type="Pfam" id="PF24762"/>
    </source>
</evidence>
<dbReference type="GO" id="GO:0005930">
    <property type="term" value="C:axoneme"/>
    <property type="evidence" value="ECO:0007669"/>
    <property type="project" value="TreeGrafter"/>
</dbReference>
<comment type="caution">
    <text evidence="12">The sequence shown here is derived from an EMBL/GenBank/DDBJ whole genome shotgun (WGS) entry which is preliminary data.</text>
</comment>
<organism evidence="12 13">
    <name type="scientific">Amphibalanus amphitrite</name>
    <name type="common">Striped barnacle</name>
    <name type="synonym">Balanus amphitrite</name>
    <dbReference type="NCBI Taxonomy" id="1232801"/>
    <lineage>
        <taxon>Eukaryota</taxon>
        <taxon>Metazoa</taxon>
        <taxon>Ecdysozoa</taxon>
        <taxon>Arthropoda</taxon>
        <taxon>Crustacea</taxon>
        <taxon>Multicrustacea</taxon>
        <taxon>Cirripedia</taxon>
        <taxon>Thoracica</taxon>
        <taxon>Thoracicalcarea</taxon>
        <taxon>Balanomorpha</taxon>
        <taxon>Balanoidea</taxon>
        <taxon>Balanidae</taxon>
        <taxon>Amphibalaninae</taxon>
        <taxon>Amphibalanus</taxon>
    </lineage>
</organism>
<dbReference type="InterPro" id="IPR011047">
    <property type="entry name" value="Quinoprotein_ADH-like_sf"/>
</dbReference>
<keyword evidence="4" id="KW-0677">Repeat</keyword>
<sequence length="1575" mass="178414">MFSVTDAFALGKGKILQHNVPPYALCWANNHIGIGGCDRKFIFYTKEGRLGQQFDYARDDSEKELTTAICSPSGQSVVVGSFDRLRVFDWSPRRNIWEESKMKEIKNLYTITALAWKRDGSRVTCGSLCGSVELFDSALKRAVWNDRWEMTYVGPSQVLIKPLKGGGRGVILKSQYGYEIEDVKFMGKERYLVARTPETLLVGDLSRNLLSEVPWMDNSGNEKFFFENTNCCMIFNAGELSIIEYGNNELLGSVRTEFMNPHLISVRINERRQKGVEDNKKMAYLVDLKTITIIDLMYGVNLGVISHDTKIDWLELNETGHKLLFRDKRQRLQLVDIETKTNTVILNYCSFWVPGSDVVVAQSQTNLCIWYNIDAPERVTMFPIKGDIVDIDRSDNKTEVIVQDSRQEYSYTLDEGLIEFGTAIDDGDLLRAMTFLESLELTPEAEAMWRTLGRLAVDSQQLHIAERCYAALGDVSKAKYLREVIMLAEQVAQKMGHGDGMDFYEVRARMAVFSRQFKDAEAIYLDNNQVDSVIRMYQNMNKWDEALQVAETRRHPELPQLRANYHQWLMATRQEERAGELKEQEGDYIHAVQLYLRSGLPAKAARVTLNTPELANNVGLINAIAQALITAELFEKAGEMYQRVNELEPALDCFRRGSAYPRAVALARSNFPSVVVQLEEEWGDYLVSKREMDAAISHYIEAGKTIKALDAAVHARQWKKAMQIVQAAGGEQDISPYLLKLGNHFAQIGDHATAEKLFMDGGMFKEAIEMYNNAGKWDKAHYIARQHMAPEQVTQMYIHQAQELEESGKFRDAEKLYITVQEPDLAITMYKKQRQYDQMMRLVTEHHPELVNQTHVHLGGELENENNYKEAEKHYVAGGDWKAAVNMWRGLESWEDAFRVAKNSGGNNAAKQVAYLWARTMGGESAVKLLRKLGYLDQCIEYACESLQFDFAFELAKGSPPSKVQEIHYKHAMALEDDGKFPDAEEAFIRAGKPREAVLMYVHNQQWPSAQRVAENYDPDSVPDILVGQARQAFQEQNYSKFESLLLRAGRSEMAIGLYKEANMWQEALRVCREYAPHKLDELQEEYDKNVMKQTGTSTASGDVRMLLEQAAKWEQTDDVAKAIDCYMKINPSMTQDRAIVEKSWMKAAELAIKFLGSTKGPKLAAEMGKRLLEIGANSAAAQVFLGSDKVREAIEALVQASEWQKAKKIAQEMEPSYLKYVEEKYKEFLKTEGQADALASVDVIQGLDMFVQKGQWQKCIETAKQHGPQVLHKYLALYAAHLIKENMPVDALKLYVKHGAPAQSQNYNIYKYITVSMFGQHSLAKPESYKVWSELREFLFDLVGNMNHSAEAGSAVHEVFQTMLFVAHLLAARSAAYSVDQLTMVASKISVSLLRYTELVPADKAFFEAGVDAKKVGWDNLAFVCWNHFLDLVEAIEEGSLDTIDHSDFADTDVPFEIPLPPRANVDAAETERAKEWVLAVSMDQSVEQELPRDERGCYAASLLNPDGSRAPPCVVTGYPVLKNKMEFQYGKVANKDDWNSLVMTAKMTNSVELTDVLRFVGTWAGTGQQGFRL</sequence>
<dbReference type="SUPFAM" id="SSF50998">
    <property type="entry name" value="Quinoprotein alcohol dehydrogenase-like"/>
    <property type="match status" value="1"/>
</dbReference>
<gene>
    <name evidence="12" type="primary">IFT172_0</name>
    <name evidence="12" type="ORF">FJT64_016872</name>
</gene>
<evidence type="ECO:0000313" key="13">
    <source>
        <dbReference type="Proteomes" id="UP000440578"/>
    </source>
</evidence>
<keyword evidence="3" id="KW-0853">WD repeat</keyword>
<keyword evidence="5" id="KW-0802">TPR repeat</keyword>
<dbReference type="EMBL" id="VIIS01000175">
    <property type="protein sequence ID" value="KAF0312355.1"/>
    <property type="molecule type" value="Genomic_DNA"/>
</dbReference>
<evidence type="ECO:0000256" key="4">
    <source>
        <dbReference type="ARBA" id="ARBA00022737"/>
    </source>
</evidence>
<evidence type="ECO:0000256" key="8">
    <source>
        <dbReference type="ARBA" id="ARBA00038130"/>
    </source>
</evidence>
<evidence type="ECO:0000256" key="1">
    <source>
        <dbReference type="ARBA" id="ARBA00004138"/>
    </source>
</evidence>
<evidence type="ECO:0000256" key="9">
    <source>
        <dbReference type="ARBA" id="ARBA00073483"/>
    </source>
</evidence>
<evidence type="ECO:0000256" key="3">
    <source>
        <dbReference type="ARBA" id="ARBA00022574"/>
    </source>
</evidence>
<dbReference type="InterPro" id="IPR011990">
    <property type="entry name" value="TPR-like_helical_dom_sf"/>
</dbReference>
<dbReference type="FunFam" id="1.25.40.470:FF:000013">
    <property type="entry name" value="intraflagellar transport protein 172 homolog"/>
    <property type="match status" value="1"/>
</dbReference>
<dbReference type="InterPro" id="IPR015943">
    <property type="entry name" value="WD40/YVTN_repeat-like_dom_sf"/>
</dbReference>
<keyword evidence="6" id="KW-0969">Cilium</keyword>
<dbReference type="OrthoDB" id="2186662at2759"/>
<comment type="similarity">
    <text evidence="8">Belongs to the IFT172 family.</text>
</comment>
<comment type="subcellular location">
    <subcellularLocation>
        <location evidence="1">Cell projection</location>
        <location evidence="1">Cilium</location>
    </subcellularLocation>
</comment>
<dbReference type="FunFam" id="1.25.40.470:FF:000012">
    <property type="entry name" value="intraflagellar transport protein 172 homolog"/>
    <property type="match status" value="1"/>
</dbReference>
<evidence type="ECO:0000256" key="7">
    <source>
        <dbReference type="ARBA" id="ARBA00023273"/>
    </source>
</evidence>
<dbReference type="GO" id="GO:0036064">
    <property type="term" value="C:ciliary basal body"/>
    <property type="evidence" value="ECO:0007669"/>
    <property type="project" value="TreeGrafter"/>
</dbReference>
<keyword evidence="13" id="KW-1185">Reference proteome</keyword>
<dbReference type="Gene3D" id="1.25.40.470">
    <property type="match status" value="3"/>
</dbReference>
<evidence type="ECO:0000256" key="6">
    <source>
        <dbReference type="ARBA" id="ARBA00023069"/>
    </source>
</evidence>
<proteinExistence type="inferred from homology"/>
<feature type="domain" description="IF140/IFT172/WDR19 TPR" evidence="11">
    <location>
        <begin position="749"/>
        <end position="1130"/>
    </location>
</feature>
<keyword evidence="7" id="KW-0966">Cell projection</keyword>
<keyword evidence="2" id="KW-0217">Developmental protein</keyword>
<reference evidence="12 13" key="1">
    <citation type="submission" date="2019-07" db="EMBL/GenBank/DDBJ databases">
        <title>Draft genome assembly of a fouling barnacle, Amphibalanus amphitrite (Darwin, 1854): The first reference genome for Thecostraca.</title>
        <authorList>
            <person name="Kim W."/>
        </authorList>
    </citation>
    <scope>NUCLEOTIDE SEQUENCE [LARGE SCALE GENOMIC DNA]</scope>
    <source>
        <strain evidence="12">SNU_AA5</strain>
        <tissue evidence="12">Soma without cirri and trophi</tissue>
    </source>
</reference>
<dbReference type="PANTHER" id="PTHR15722:SF2">
    <property type="entry name" value="INTRAFLAGELLAR TRANSPORT PROTEIN 172 HOMOLOG"/>
    <property type="match status" value="1"/>
</dbReference>